<dbReference type="Gene3D" id="3.10.580.10">
    <property type="entry name" value="CBS-domain"/>
    <property type="match status" value="1"/>
</dbReference>
<dbReference type="AlphaFoldDB" id="A0A9X2L8J3"/>
<evidence type="ECO:0000256" key="5">
    <source>
        <dbReference type="ARBA" id="ARBA00022737"/>
    </source>
</evidence>
<dbReference type="InterPro" id="IPR044751">
    <property type="entry name" value="Ion_transp-like_CBS"/>
</dbReference>
<evidence type="ECO:0000256" key="7">
    <source>
        <dbReference type="ARBA" id="ARBA00023122"/>
    </source>
</evidence>
<dbReference type="Pfam" id="PF00571">
    <property type="entry name" value="CBS"/>
    <property type="match status" value="2"/>
</dbReference>
<dbReference type="Gene3D" id="3.30.465.10">
    <property type="match status" value="1"/>
</dbReference>
<dbReference type="RefSeq" id="WP_256618809.1">
    <property type="nucleotide sequence ID" value="NZ_JANIBC010000003.1"/>
</dbReference>
<dbReference type="InterPro" id="IPR046342">
    <property type="entry name" value="CBS_dom_sf"/>
</dbReference>
<feature type="transmembrane region" description="Helical" evidence="11">
    <location>
        <begin position="121"/>
        <end position="147"/>
    </location>
</feature>
<dbReference type="InterPro" id="IPR005170">
    <property type="entry name" value="Transptr-assoc_dom"/>
</dbReference>
<feature type="transmembrane region" description="Helical" evidence="11">
    <location>
        <begin position="57"/>
        <end position="81"/>
    </location>
</feature>
<evidence type="ECO:0000256" key="6">
    <source>
        <dbReference type="ARBA" id="ARBA00022989"/>
    </source>
</evidence>
<keyword evidence="8 10" id="KW-0472">Membrane</keyword>
<dbReference type="SMART" id="SM00116">
    <property type="entry name" value="CBS"/>
    <property type="match status" value="2"/>
</dbReference>
<evidence type="ECO:0000259" key="13">
    <source>
        <dbReference type="PROSITE" id="PS51846"/>
    </source>
</evidence>
<evidence type="ECO:0000313" key="14">
    <source>
        <dbReference type="EMBL" id="MCQ8184948.1"/>
    </source>
</evidence>
<evidence type="ECO:0000256" key="4">
    <source>
        <dbReference type="ARBA" id="ARBA00022692"/>
    </source>
</evidence>
<dbReference type="InterPro" id="IPR002550">
    <property type="entry name" value="CNNM"/>
</dbReference>
<keyword evidence="4 10" id="KW-0812">Transmembrane</keyword>
<feature type="domain" description="CBS" evidence="12">
    <location>
        <begin position="273"/>
        <end position="333"/>
    </location>
</feature>
<evidence type="ECO:0000256" key="2">
    <source>
        <dbReference type="ARBA" id="ARBA00006446"/>
    </source>
</evidence>
<dbReference type="Proteomes" id="UP001142610">
    <property type="component" value="Unassembled WGS sequence"/>
</dbReference>
<dbReference type="GO" id="GO:0005886">
    <property type="term" value="C:plasma membrane"/>
    <property type="evidence" value="ECO:0007669"/>
    <property type="project" value="UniProtKB-SubCell"/>
</dbReference>
<keyword evidence="5" id="KW-0677">Repeat</keyword>
<keyword evidence="3" id="KW-1003">Cell membrane</keyword>
<evidence type="ECO:0000256" key="9">
    <source>
        <dbReference type="PROSITE-ProRule" id="PRU00703"/>
    </source>
</evidence>
<feature type="domain" description="CNNM transmembrane" evidence="13">
    <location>
        <begin position="1"/>
        <end position="189"/>
    </location>
</feature>
<accession>A0A9X2L8J3</accession>
<evidence type="ECO:0000256" key="1">
    <source>
        <dbReference type="ARBA" id="ARBA00004651"/>
    </source>
</evidence>
<dbReference type="InterPro" id="IPR000644">
    <property type="entry name" value="CBS_dom"/>
</dbReference>
<evidence type="ECO:0000256" key="11">
    <source>
        <dbReference type="SAM" id="Phobius"/>
    </source>
</evidence>
<keyword evidence="7 9" id="KW-0129">CBS domain</keyword>
<dbReference type="SUPFAM" id="SSF54631">
    <property type="entry name" value="CBS-domain pair"/>
    <property type="match status" value="1"/>
</dbReference>
<keyword evidence="6 10" id="KW-1133">Transmembrane helix</keyword>
<dbReference type="InterPro" id="IPR036318">
    <property type="entry name" value="FAD-bd_PCMH-like_sf"/>
</dbReference>
<feature type="domain" description="CBS" evidence="12">
    <location>
        <begin position="208"/>
        <end position="268"/>
    </location>
</feature>
<dbReference type="FunFam" id="3.10.580.10:FF:000002">
    <property type="entry name" value="Magnesium/cobalt efflux protein CorC"/>
    <property type="match status" value="1"/>
</dbReference>
<reference evidence="14" key="1">
    <citation type="submission" date="2022-07" db="EMBL/GenBank/DDBJ databases">
        <title>Parvularcula maris sp. nov., an algicidal bacterium isolated from seawater.</title>
        <authorList>
            <person name="Li F."/>
        </authorList>
    </citation>
    <scope>NUCLEOTIDE SEQUENCE</scope>
    <source>
        <strain evidence="14">BGMRC 0090</strain>
    </source>
</reference>
<comment type="subcellular location">
    <subcellularLocation>
        <location evidence="1">Cell membrane</location>
        <topology evidence="1">Multi-pass membrane protein</topology>
    </subcellularLocation>
</comment>
<dbReference type="PROSITE" id="PS51846">
    <property type="entry name" value="CNNM"/>
    <property type="match status" value="1"/>
</dbReference>
<dbReference type="EMBL" id="JANIBC010000003">
    <property type="protein sequence ID" value="MCQ8184948.1"/>
    <property type="molecule type" value="Genomic_DNA"/>
</dbReference>
<name>A0A9X2L8J3_9PROT</name>
<evidence type="ECO:0000256" key="10">
    <source>
        <dbReference type="PROSITE-ProRule" id="PRU01193"/>
    </source>
</evidence>
<dbReference type="PANTHER" id="PTHR22777">
    <property type="entry name" value="HEMOLYSIN-RELATED"/>
    <property type="match status" value="1"/>
</dbReference>
<dbReference type="InterPro" id="IPR016169">
    <property type="entry name" value="FAD-bd_PCMH_sub2"/>
</dbReference>
<feature type="transmembrane region" description="Helical" evidence="11">
    <location>
        <begin position="88"/>
        <end position="109"/>
    </location>
</feature>
<evidence type="ECO:0000313" key="15">
    <source>
        <dbReference type="Proteomes" id="UP001142610"/>
    </source>
</evidence>
<proteinExistence type="inferred from homology"/>
<evidence type="ECO:0000259" key="12">
    <source>
        <dbReference type="PROSITE" id="PS51371"/>
    </source>
</evidence>
<dbReference type="Pfam" id="PF03471">
    <property type="entry name" value="CorC_HlyC"/>
    <property type="match status" value="1"/>
</dbReference>
<comment type="caution">
    <text evidence="14">The sequence shown here is derived from an EMBL/GenBank/DDBJ whole genome shotgun (WGS) entry which is preliminary data.</text>
</comment>
<dbReference type="PROSITE" id="PS51371">
    <property type="entry name" value="CBS"/>
    <property type="match status" value="2"/>
</dbReference>
<protein>
    <submittedName>
        <fullName evidence="14">HlyC/CorC family transporter</fullName>
    </submittedName>
</protein>
<evidence type="ECO:0000256" key="8">
    <source>
        <dbReference type="ARBA" id="ARBA00023136"/>
    </source>
</evidence>
<evidence type="ECO:0000256" key="3">
    <source>
        <dbReference type="ARBA" id="ARBA00022475"/>
    </source>
</evidence>
<dbReference type="SMART" id="SM01091">
    <property type="entry name" value="CorC_HlyC"/>
    <property type="match status" value="1"/>
</dbReference>
<dbReference type="CDD" id="cd04590">
    <property type="entry name" value="CBS_pair_CorC_HlyC_assoc"/>
    <property type="match status" value="1"/>
</dbReference>
<dbReference type="PANTHER" id="PTHR22777:SF32">
    <property type="entry name" value="UPF0053 INNER MEMBRANE PROTEIN YFJD"/>
    <property type="match status" value="1"/>
</dbReference>
<keyword evidence="15" id="KW-1185">Reference proteome</keyword>
<organism evidence="14 15">
    <name type="scientific">Parvularcula maris</name>
    <dbReference type="NCBI Taxonomy" id="2965077"/>
    <lineage>
        <taxon>Bacteria</taxon>
        <taxon>Pseudomonadati</taxon>
        <taxon>Pseudomonadota</taxon>
        <taxon>Alphaproteobacteria</taxon>
        <taxon>Parvularculales</taxon>
        <taxon>Parvularculaceae</taxon>
        <taxon>Parvularcula</taxon>
    </lineage>
</organism>
<dbReference type="SUPFAM" id="SSF56176">
    <property type="entry name" value="FAD-binding/transporter-associated domain-like"/>
    <property type="match status" value="1"/>
</dbReference>
<sequence>MITTALIILLLLAFSAFFSGSETALTATSRARMRSLELKGDKKAASVARLTEDRERLIGGILLGNNAVNILASVLASGLFVSLFGEGGIAVAASTIVMTVLVLVFAEVMPKTAAIARADSIAMLVAPIMKHVVAVLAPIVSVVQAIVRVTLHRVFGLDVTAMDDAFTPQEELKGAIELHHEEGQMEKEARDIIRGALELDDITVEDIMLHRKSIEMLDANLSSLEIVEAVLASNHTRIPLFDEDPDNVVGILHAKDMLRSLWKEGNDASKIDMRAIAMKPYFVPETTTLQEQLDAFKTAQMHFALVVDEYGSLRGLVTLEDILEEIVGEIEDEHDVAVTGVEVQEDGGVVVQGDVTIRDLNRMMDWRLPDEEAVTIAGLVIHEGRCIPDVRQKFSFHGYRFEILGKRRNQVTKLKVVPLREAA</sequence>
<dbReference type="GO" id="GO:0050660">
    <property type="term" value="F:flavin adenine dinucleotide binding"/>
    <property type="evidence" value="ECO:0007669"/>
    <property type="project" value="InterPro"/>
</dbReference>
<dbReference type="Pfam" id="PF01595">
    <property type="entry name" value="CNNM"/>
    <property type="match status" value="1"/>
</dbReference>
<gene>
    <name evidence="14" type="ORF">NOG11_06040</name>
</gene>
<comment type="similarity">
    <text evidence="2">Belongs to the UPF0053 family. Hemolysin C subfamily.</text>
</comment>